<accession>A0A4P5P5D9</accession>
<sequence>MNTTEERMIHSLSIIAKKLEWSQDKPDHIVTAIRTVGHCQTMANTIAKAYPEFEWAAAEFNELVNQTRMVSINDLIAPCMELSSKDSRSTILLVWIFFLAENVNGELRDPEKEKLAKKLMGNFFSDAHRDNFELLGYDNFALLGILWLIDYDHFRYRVDCQKLEENECD</sequence>
<dbReference type="RefSeq" id="WP_146621527.1">
    <property type="nucleotide sequence ID" value="NZ_BJCC01000008.1"/>
</dbReference>
<evidence type="ECO:0000313" key="2">
    <source>
        <dbReference type="Proteomes" id="UP000290567"/>
    </source>
</evidence>
<dbReference type="AlphaFoldDB" id="A0A4P5P5D9"/>
<evidence type="ECO:0000313" key="1">
    <source>
        <dbReference type="EMBL" id="GCF93045.1"/>
    </source>
</evidence>
<protein>
    <submittedName>
        <fullName evidence="1">Uncharacterized protein</fullName>
    </submittedName>
</protein>
<keyword evidence="2" id="KW-1185">Reference proteome</keyword>
<gene>
    <name evidence="1" type="ORF">NRIC_09360</name>
</gene>
<organism evidence="1 2">
    <name type="scientific">Enterococcus florum</name>
    <dbReference type="NCBI Taxonomy" id="2480627"/>
    <lineage>
        <taxon>Bacteria</taxon>
        <taxon>Bacillati</taxon>
        <taxon>Bacillota</taxon>
        <taxon>Bacilli</taxon>
        <taxon>Lactobacillales</taxon>
        <taxon>Enterococcaceae</taxon>
        <taxon>Enterococcus</taxon>
    </lineage>
</organism>
<comment type="caution">
    <text evidence="1">The sequence shown here is derived from an EMBL/GenBank/DDBJ whole genome shotgun (WGS) entry which is preliminary data.</text>
</comment>
<dbReference type="EMBL" id="BJCC01000008">
    <property type="protein sequence ID" value="GCF93045.1"/>
    <property type="molecule type" value="Genomic_DNA"/>
</dbReference>
<name>A0A4P5P5D9_9ENTE</name>
<proteinExistence type="predicted"/>
<dbReference type="Proteomes" id="UP000290567">
    <property type="component" value="Unassembled WGS sequence"/>
</dbReference>
<reference evidence="2" key="1">
    <citation type="submission" date="2019-02" db="EMBL/GenBank/DDBJ databases">
        <title>Draft genome sequence of Enterococcus sp. Gos25-1.</title>
        <authorList>
            <person name="Tanaka N."/>
            <person name="Shiwa Y."/>
            <person name="Fujita N."/>
        </authorList>
    </citation>
    <scope>NUCLEOTIDE SEQUENCE [LARGE SCALE GENOMIC DNA]</scope>
    <source>
        <strain evidence="2">Gos25-1</strain>
    </source>
</reference>